<evidence type="ECO:0000256" key="1">
    <source>
        <dbReference type="ARBA" id="ARBA00010815"/>
    </source>
</evidence>
<dbReference type="RefSeq" id="WP_215919508.1">
    <property type="nucleotide sequence ID" value="NZ_JAHKNI010000007.1"/>
</dbReference>
<comment type="caution">
    <text evidence="7">The sequence shown here is derived from an EMBL/GenBank/DDBJ whole genome shotgun (WGS) entry which is preliminary data.</text>
</comment>
<evidence type="ECO:0000256" key="2">
    <source>
        <dbReference type="ARBA" id="ARBA00022603"/>
    </source>
</evidence>
<dbReference type="SUPFAM" id="SSF53335">
    <property type="entry name" value="S-adenosyl-L-methionine-dependent methyltransferases"/>
    <property type="match status" value="1"/>
</dbReference>
<dbReference type="Proteomes" id="UP000733379">
    <property type="component" value="Unassembled WGS sequence"/>
</dbReference>
<dbReference type="InterPro" id="IPR003333">
    <property type="entry name" value="CMAS"/>
</dbReference>
<dbReference type="Pfam" id="PF02353">
    <property type="entry name" value="CMAS"/>
    <property type="match status" value="1"/>
</dbReference>
<comment type="similarity">
    <text evidence="1">Belongs to the CFA/CMAS family.</text>
</comment>
<proteinExistence type="inferred from homology"/>
<name>A0ABS6B258_9NOCA</name>
<dbReference type="InterPro" id="IPR050723">
    <property type="entry name" value="CFA/CMAS"/>
</dbReference>
<dbReference type="PIRSF" id="PIRSF003085">
    <property type="entry name" value="CMAS"/>
    <property type="match status" value="1"/>
</dbReference>
<organism evidence="7 8">
    <name type="scientific">Nocardia albiluteola</name>
    <dbReference type="NCBI Taxonomy" id="2842303"/>
    <lineage>
        <taxon>Bacteria</taxon>
        <taxon>Bacillati</taxon>
        <taxon>Actinomycetota</taxon>
        <taxon>Actinomycetes</taxon>
        <taxon>Mycobacteriales</taxon>
        <taxon>Nocardiaceae</taxon>
        <taxon>Nocardia</taxon>
    </lineage>
</organism>
<gene>
    <name evidence="7" type="ORF">KO481_22990</name>
</gene>
<dbReference type="InterPro" id="IPR029063">
    <property type="entry name" value="SAM-dependent_MTases_sf"/>
</dbReference>
<evidence type="ECO:0000256" key="6">
    <source>
        <dbReference type="SAM" id="MobiDB-lite"/>
    </source>
</evidence>
<keyword evidence="8" id="KW-1185">Reference proteome</keyword>
<feature type="region of interest" description="Disordered" evidence="6">
    <location>
        <begin position="122"/>
        <end position="143"/>
    </location>
</feature>
<dbReference type="PANTHER" id="PTHR43667:SF1">
    <property type="entry name" value="CYCLOPROPANE-FATTY-ACYL-PHOSPHOLIPID SYNTHASE"/>
    <property type="match status" value="1"/>
</dbReference>
<evidence type="ECO:0000313" key="8">
    <source>
        <dbReference type="Proteomes" id="UP000733379"/>
    </source>
</evidence>
<dbReference type="EMBL" id="JAHKNI010000007">
    <property type="protein sequence ID" value="MBU3064386.1"/>
    <property type="molecule type" value="Genomic_DNA"/>
</dbReference>
<dbReference type="Gene3D" id="3.40.50.150">
    <property type="entry name" value="Vaccinia Virus protein VP39"/>
    <property type="match status" value="1"/>
</dbReference>
<evidence type="ECO:0000313" key="7">
    <source>
        <dbReference type="EMBL" id="MBU3064386.1"/>
    </source>
</evidence>
<reference evidence="7 8" key="1">
    <citation type="submission" date="2021-06" db="EMBL/GenBank/DDBJ databases">
        <title>Actinomycetes sequencing.</title>
        <authorList>
            <person name="Shan Q."/>
        </authorList>
    </citation>
    <scope>NUCLEOTIDE SEQUENCE [LARGE SCALE GENOMIC DNA]</scope>
    <source>
        <strain evidence="7 8">NEAU-G5</strain>
    </source>
</reference>
<keyword evidence="3" id="KW-0808">Transferase</keyword>
<dbReference type="CDD" id="cd02440">
    <property type="entry name" value="AdoMet_MTases"/>
    <property type="match status" value="1"/>
</dbReference>
<protein>
    <submittedName>
        <fullName evidence="7">Cyclopropane-fatty-acyl-phospholipid synthase family protein</fullName>
    </submittedName>
</protein>
<evidence type="ECO:0000256" key="3">
    <source>
        <dbReference type="ARBA" id="ARBA00022679"/>
    </source>
</evidence>
<dbReference type="PANTHER" id="PTHR43667">
    <property type="entry name" value="CYCLOPROPANE-FATTY-ACYL-PHOSPHOLIPID SYNTHASE"/>
    <property type="match status" value="1"/>
</dbReference>
<accession>A0ABS6B258</accession>
<evidence type="ECO:0000256" key="5">
    <source>
        <dbReference type="ARBA" id="ARBA00023098"/>
    </source>
</evidence>
<keyword evidence="2" id="KW-0489">Methyltransferase</keyword>
<keyword evidence="4" id="KW-0949">S-adenosyl-L-methionine</keyword>
<sequence>MGQHATVAEACHPLIRAMLGPAPAIGFEFWDGSTIRPEGDFPGTLRVLSRDALRHLVWAPGELGFGRAYVSGSVDLDGDIFETVRALRSTAPRSTDITPASVRRALATTRDAVGAARELGALGRRPPVPPEEARPRRGRLHTRGRDAAAISHHYDVGNDFYRLVLGPSMTYSCGRFAAPGDLDRHGANPAVDLTGAQAAKHDLICRKLGLGERSGMRLLDVGCGWGSMAMHAASVYGARVVGVTISRAQAELARKRVAEAGLSDSVEIRLSDYRELRGERFDAISSIGMFEHVGTKRTAEYFDTLRALLDPRGRLLNHAISAAGGSVIGGRSFVGRYVFPDGELIDVGRVVLAMERAGFEVRDVESLREHYALTLRRWVANLEENWDRAVSLAGAGRARVWRLYMAASAVGFQDGELGLHQVLGVVPGERGDADLPGTRRPWF</sequence>
<evidence type="ECO:0000256" key="4">
    <source>
        <dbReference type="ARBA" id="ARBA00022691"/>
    </source>
</evidence>
<keyword evidence="5" id="KW-0443">Lipid metabolism</keyword>